<evidence type="ECO:0000256" key="7">
    <source>
        <dbReference type="ARBA" id="ARBA00022840"/>
    </source>
</evidence>
<dbReference type="SUPFAM" id="SSF47384">
    <property type="entry name" value="Homodimeric domain of signal transducing histidine kinase"/>
    <property type="match status" value="1"/>
</dbReference>
<keyword evidence="5" id="KW-0547">Nucleotide-binding</keyword>
<evidence type="ECO:0000259" key="10">
    <source>
        <dbReference type="PROSITE" id="PS50109"/>
    </source>
</evidence>
<feature type="domain" description="PAC" evidence="12">
    <location>
        <begin position="232"/>
        <end position="286"/>
    </location>
</feature>
<feature type="domain" description="Histidine kinase" evidence="10">
    <location>
        <begin position="447"/>
        <end position="700"/>
    </location>
</feature>
<evidence type="ECO:0000313" key="13">
    <source>
        <dbReference type="EMBL" id="GCE93149.1"/>
    </source>
</evidence>
<dbReference type="SMART" id="SM00091">
    <property type="entry name" value="PAS"/>
    <property type="match status" value="3"/>
</dbReference>
<evidence type="ECO:0000256" key="5">
    <source>
        <dbReference type="ARBA" id="ARBA00022741"/>
    </source>
</evidence>
<evidence type="ECO:0000256" key="6">
    <source>
        <dbReference type="ARBA" id="ARBA00022777"/>
    </source>
</evidence>
<dbReference type="PANTHER" id="PTHR43065:SF10">
    <property type="entry name" value="PEROXIDE STRESS-ACTIVATED HISTIDINE KINASE MAK3"/>
    <property type="match status" value="1"/>
</dbReference>
<dbReference type="InterPro" id="IPR035965">
    <property type="entry name" value="PAS-like_dom_sf"/>
</dbReference>
<protein>
    <recommendedName>
        <fullName evidence="2">histidine kinase</fullName>
        <ecNumber evidence="2">2.7.13.3</ecNumber>
    </recommendedName>
</protein>
<proteinExistence type="predicted"/>
<dbReference type="CDD" id="cd00082">
    <property type="entry name" value="HisKA"/>
    <property type="match status" value="1"/>
</dbReference>
<dbReference type="SMART" id="SM00387">
    <property type="entry name" value="HATPase_c"/>
    <property type="match status" value="1"/>
</dbReference>
<dbReference type="SMART" id="SM00086">
    <property type="entry name" value="PAC"/>
    <property type="match status" value="2"/>
</dbReference>
<dbReference type="GeneID" id="301682099"/>
<gene>
    <name evidence="13" type="ORF">NIES46_11980</name>
</gene>
<dbReference type="CDD" id="cd00130">
    <property type="entry name" value="PAS"/>
    <property type="match status" value="2"/>
</dbReference>
<dbReference type="GO" id="GO:0016301">
    <property type="term" value="F:kinase activity"/>
    <property type="evidence" value="ECO:0007669"/>
    <property type="project" value="UniProtKB-KW"/>
</dbReference>
<evidence type="ECO:0000313" key="14">
    <source>
        <dbReference type="Proteomes" id="UP000326169"/>
    </source>
</evidence>
<dbReference type="PROSITE" id="PS50113">
    <property type="entry name" value="PAC"/>
    <property type="match status" value="1"/>
</dbReference>
<evidence type="ECO:0000256" key="1">
    <source>
        <dbReference type="ARBA" id="ARBA00000085"/>
    </source>
</evidence>
<dbReference type="Gene3D" id="3.30.450.20">
    <property type="entry name" value="PAS domain"/>
    <property type="match status" value="3"/>
</dbReference>
<keyword evidence="8" id="KW-0902">Two-component regulatory system</keyword>
<sequence length="707" mass="80043">MTAELIVNNYPEDLFNAYQTAIAELRLLKNELRQTQQEYAELQNIIDRTNPVSMIDKHGTVLDANLPFIEMWGKSWEQVINHPHPLFESPYYSPTFWEELWSVVNQGNIWEGEIQHHIANGQHIWVKTTIVPVEASSGLCPYRYWVITNKDDTQPQIEQQLLQLSWVATQTDNAVIICDCDGYIEWVNTGFVTITGYFFDEVQGRKPGSFLPGADTNPDTILEIANALKQHQPYQGEILNYRRNGEAYWLSISITPVFDKWGNLTKFIAVESDITERQKIASAWRESEVRNRSLIEAIPDLIFRINSQGVILDYFPAKNSPNPGLPPNIVGQTIDAVFSQDLAEWTRHYLTQTLNTRQIQQGEYVLSVSGSYHHYEARYVPSGDDQVLAIVRDISDRKAMEVSLRLEQIQQRHKAIELSQTIQELKRTQTQLIQAEKMSGLGQMVAGVAHEINNPLGFIHGNLMHLETCTQDLIELVKLYHKNYPQPVEEIINFAQEIDLQFMLDDLPHALDSMKLGTTRIQDIVVSLRNFSRLDEATRKAVDLHEGIESTLLILQGRIKMHPGSEIQILKDYGELPKLECYPSQLNQVFMNILANAIDALATQPDPGIITIKTTVEKANFPDQLDSIVIKIADNGPGISESIQRQIFNPFFTTKPVGQGTGLGLSISHQIVVENHGGKLECNSQVGSGTEFVITLSIPEQQKSVTH</sequence>
<dbReference type="PROSITE" id="PS50109">
    <property type="entry name" value="HIS_KIN"/>
    <property type="match status" value="1"/>
</dbReference>
<dbReference type="InterPro" id="IPR000014">
    <property type="entry name" value="PAS"/>
</dbReference>
<evidence type="ECO:0000256" key="8">
    <source>
        <dbReference type="ARBA" id="ARBA00023012"/>
    </source>
</evidence>
<dbReference type="InterPro" id="IPR003594">
    <property type="entry name" value="HATPase_dom"/>
</dbReference>
<dbReference type="EMBL" id="BIMW01000063">
    <property type="protein sequence ID" value="GCE93149.1"/>
    <property type="molecule type" value="Genomic_DNA"/>
</dbReference>
<evidence type="ECO:0000259" key="12">
    <source>
        <dbReference type="PROSITE" id="PS50113"/>
    </source>
</evidence>
<keyword evidence="4" id="KW-0808">Transferase</keyword>
<dbReference type="Proteomes" id="UP000326169">
    <property type="component" value="Unassembled WGS sequence"/>
</dbReference>
<dbReference type="InterPro" id="IPR036890">
    <property type="entry name" value="HATPase_C_sf"/>
</dbReference>
<dbReference type="SUPFAM" id="SSF55874">
    <property type="entry name" value="ATPase domain of HSP90 chaperone/DNA topoisomerase II/histidine kinase"/>
    <property type="match status" value="1"/>
</dbReference>
<dbReference type="InterPro" id="IPR005467">
    <property type="entry name" value="His_kinase_dom"/>
</dbReference>
<dbReference type="InterPro" id="IPR036097">
    <property type="entry name" value="HisK_dim/P_sf"/>
</dbReference>
<name>A0A5M3T6N4_LIMPL</name>
<evidence type="ECO:0000259" key="11">
    <source>
        <dbReference type="PROSITE" id="PS50112"/>
    </source>
</evidence>
<dbReference type="RefSeq" id="WP_006619406.1">
    <property type="nucleotide sequence ID" value="NZ_BIMW01000063.1"/>
</dbReference>
<dbReference type="InterPro" id="IPR003661">
    <property type="entry name" value="HisK_dim/P_dom"/>
</dbReference>
<evidence type="ECO:0000256" key="9">
    <source>
        <dbReference type="SAM" id="Coils"/>
    </source>
</evidence>
<dbReference type="Gene3D" id="3.30.565.10">
    <property type="entry name" value="Histidine kinase-like ATPase, C-terminal domain"/>
    <property type="match status" value="1"/>
</dbReference>
<evidence type="ECO:0000256" key="3">
    <source>
        <dbReference type="ARBA" id="ARBA00022553"/>
    </source>
</evidence>
<dbReference type="Pfam" id="PF13426">
    <property type="entry name" value="PAS_9"/>
    <property type="match status" value="2"/>
</dbReference>
<reference evidence="13 14" key="1">
    <citation type="journal article" date="2019" name="J Genomics">
        <title>The Draft Genome of a Hydrogen-producing Cyanobacterium, Arthrospira platensis NIES-46.</title>
        <authorList>
            <person name="Suzuki S."/>
            <person name="Yamaguchi H."/>
            <person name="Kawachi M."/>
        </authorList>
    </citation>
    <scope>NUCLEOTIDE SEQUENCE [LARGE SCALE GENOMIC DNA]</scope>
    <source>
        <strain evidence="13 14">NIES-46</strain>
    </source>
</reference>
<dbReference type="Pfam" id="PF02518">
    <property type="entry name" value="HATPase_c"/>
    <property type="match status" value="1"/>
</dbReference>
<dbReference type="Pfam" id="PF08448">
    <property type="entry name" value="PAS_4"/>
    <property type="match status" value="1"/>
</dbReference>
<dbReference type="NCBIfam" id="TIGR00229">
    <property type="entry name" value="sensory_box"/>
    <property type="match status" value="1"/>
</dbReference>
<dbReference type="SUPFAM" id="SSF55785">
    <property type="entry name" value="PYP-like sensor domain (PAS domain)"/>
    <property type="match status" value="3"/>
</dbReference>
<accession>A0A5M3T6N4</accession>
<dbReference type="Gene3D" id="1.10.287.130">
    <property type="match status" value="1"/>
</dbReference>
<dbReference type="InterPro" id="IPR001610">
    <property type="entry name" value="PAC"/>
</dbReference>
<keyword evidence="3" id="KW-0597">Phosphoprotein</keyword>
<keyword evidence="7" id="KW-0067">ATP-binding</keyword>
<evidence type="ECO:0000256" key="2">
    <source>
        <dbReference type="ARBA" id="ARBA00012438"/>
    </source>
</evidence>
<dbReference type="InterPro" id="IPR000700">
    <property type="entry name" value="PAS-assoc_C"/>
</dbReference>
<dbReference type="PROSITE" id="PS50112">
    <property type="entry name" value="PAS"/>
    <property type="match status" value="1"/>
</dbReference>
<feature type="coiled-coil region" evidence="9">
    <location>
        <begin position="18"/>
        <end position="45"/>
    </location>
</feature>
<dbReference type="InterPro" id="IPR013656">
    <property type="entry name" value="PAS_4"/>
</dbReference>
<organism evidence="13 14">
    <name type="scientific">Limnospira platensis NIES-46</name>
    <dbReference type="NCBI Taxonomy" id="1236695"/>
    <lineage>
        <taxon>Bacteria</taxon>
        <taxon>Bacillati</taxon>
        <taxon>Cyanobacteriota</taxon>
        <taxon>Cyanophyceae</taxon>
        <taxon>Oscillatoriophycideae</taxon>
        <taxon>Oscillatoriales</taxon>
        <taxon>Sirenicapillariaceae</taxon>
        <taxon>Limnospira</taxon>
    </lineage>
</organism>
<comment type="catalytic activity">
    <reaction evidence="1">
        <text>ATP + protein L-histidine = ADP + protein N-phospho-L-histidine.</text>
        <dbReference type="EC" id="2.7.13.3"/>
    </reaction>
</comment>
<feature type="domain" description="PAS" evidence="11">
    <location>
        <begin position="160"/>
        <end position="205"/>
    </location>
</feature>
<keyword evidence="9" id="KW-0175">Coiled coil</keyword>
<dbReference type="PANTHER" id="PTHR43065">
    <property type="entry name" value="SENSOR HISTIDINE KINASE"/>
    <property type="match status" value="1"/>
</dbReference>
<comment type="caution">
    <text evidence="13">The sequence shown here is derived from an EMBL/GenBank/DDBJ whole genome shotgun (WGS) entry which is preliminary data.</text>
</comment>
<dbReference type="PRINTS" id="PR00344">
    <property type="entry name" value="BCTRLSENSOR"/>
</dbReference>
<dbReference type="EC" id="2.7.13.3" evidence="2"/>
<dbReference type="InterPro" id="IPR004358">
    <property type="entry name" value="Sig_transdc_His_kin-like_C"/>
</dbReference>
<keyword evidence="6 13" id="KW-0418">Kinase</keyword>
<keyword evidence="14" id="KW-1185">Reference proteome</keyword>
<evidence type="ECO:0000256" key="4">
    <source>
        <dbReference type="ARBA" id="ARBA00022679"/>
    </source>
</evidence>